<keyword evidence="1" id="KW-0175">Coiled coil</keyword>
<name>F3QY56_9BACT</name>
<keyword evidence="2" id="KW-0472">Membrane</keyword>
<dbReference type="InterPro" id="IPR011990">
    <property type="entry name" value="TPR-like_helical_dom_sf"/>
</dbReference>
<feature type="transmembrane region" description="Helical" evidence="2">
    <location>
        <begin position="255"/>
        <end position="277"/>
    </location>
</feature>
<evidence type="ECO:0000256" key="2">
    <source>
        <dbReference type="SAM" id="Phobius"/>
    </source>
</evidence>
<dbReference type="STRING" id="762982.HMPREF9442_03148"/>
<comment type="caution">
    <text evidence="3">The sequence shown here is derived from an EMBL/GenBank/DDBJ whole genome shotgun (WGS) entry which is preliminary data.</text>
</comment>
<dbReference type="SUPFAM" id="SSF48452">
    <property type="entry name" value="TPR-like"/>
    <property type="match status" value="1"/>
</dbReference>
<dbReference type="HOGENOM" id="CLU_561230_0_0_10"/>
<dbReference type="AlphaFoldDB" id="F3QY56"/>
<evidence type="ECO:0000313" key="4">
    <source>
        <dbReference type="Proteomes" id="UP000005546"/>
    </source>
</evidence>
<protein>
    <submittedName>
        <fullName evidence="3">Conserved domain protein</fullName>
    </submittedName>
</protein>
<dbReference type="Proteomes" id="UP000005546">
    <property type="component" value="Unassembled WGS sequence"/>
</dbReference>
<proteinExistence type="predicted"/>
<evidence type="ECO:0000313" key="3">
    <source>
        <dbReference type="EMBL" id="EGG50702.1"/>
    </source>
</evidence>
<dbReference type="EMBL" id="AFBR01000092">
    <property type="protein sequence ID" value="EGG50702.1"/>
    <property type="molecule type" value="Genomic_DNA"/>
</dbReference>
<evidence type="ECO:0000256" key="1">
    <source>
        <dbReference type="SAM" id="Coils"/>
    </source>
</evidence>
<organism evidence="3 4">
    <name type="scientific">Paraprevotella xylaniphila YIT 11841</name>
    <dbReference type="NCBI Taxonomy" id="762982"/>
    <lineage>
        <taxon>Bacteria</taxon>
        <taxon>Pseudomonadati</taxon>
        <taxon>Bacteroidota</taxon>
        <taxon>Bacteroidia</taxon>
        <taxon>Bacteroidales</taxon>
        <taxon>Prevotellaceae</taxon>
        <taxon>Paraprevotella</taxon>
    </lineage>
</organism>
<dbReference type="OrthoDB" id="1046362at2"/>
<keyword evidence="2" id="KW-0812">Transmembrane</keyword>
<keyword evidence="4" id="KW-1185">Reference proteome</keyword>
<dbReference type="Gene3D" id="1.25.40.10">
    <property type="entry name" value="Tetratricopeptide repeat domain"/>
    <property type="match status" value="1"/>
</dbReference>
<reference evidence="3 4" key="1">
    <citation type="submission" date="2011-02" db="EMBL/GenBank/DDBJ databases">
        <authorList>
            <person name="Weinstock G."/>
            <person name="Sodergren E."/>
            <person name="Clifton S."/>
            <person name="Fulton L."/>
            <person name="Fulton B."/>
            <person name="Courtney L."/>
            <person name="Fronick C."/>
            <person name="Harrison M."/>
            <person name="Strong C."/>
            <person name="Farmer C."/>
            <person name="Delahaunty K."/>
            <person name="Markovic C."/>
            <person name="Hall O."/>
            <person name="Minx P."/>
            <person name="Tomlinson C."/>
            <person name="Mitreva M."/>
            <person name="Hou S."/>
            <person name="Chen J."/>
            <person name="Wollam A."/>
            <person name="Pepin K.H."/>
            <person name="Johnson M."/>
            <person name="Bhonagiri V."/>
            <person name="Zhang X."/>
            <person name="Suruliraj S."/>
            <person name="Warren W."/>
            <person name="Chinwalla A."/>
            <person name="Mardis E.R."/>
            <person name="Wilson R.K."/>
        </authorList>
    </citation>
    <scope>NUCLEOTIDE SEQUENCE [LARGE SCALE GENOMIC DNA]</scope>
    <source>
        <strain evidence="3 4">YIT 11841</strain>
    </source>
</reference>
<accession>F3QY56</accession>
<dbReference type="RefSeq" id="WP_008629732.1">
    <property type="nucleotide sequence ID" value="NZ_GL883886.1"/>
</dbReference>
<gene>
    <name evidence="3" type="ORF">HMPREF9442_03148</name>
</gene>
<feature type="coiled-coil region" evidence="1">
    <location>
        <begin position="283"/>
        <end position="320"/>
    </location>
</feature>
<keyword evidence="2" id="KW-1133">Transmembrane helix</keyword>
<sequence>MNISIKTLLALAVFLLPACKRNPSTPYVQKVYEEAVRLQQAGNLNDAIFHYQLAATSCHTIEDSLSYWWKAMYGQGKIWKRKNFLEDARRDLEAVLRFARKHRLDTAAYMAYRPLTLIYLENGMYGKAYTHALRAQDIASGKNFPDTLTRGQSEEAAIAFSAYAWHTRQEIPDTIYRRLAGTAASPDMERRILALGLLALYKERDTATNPYLTTYIENCNRYWKTRFRHFTDEAEREKKQLIAERDAFAERERNVLFISLTLFSLLVCGAVFVASTYRNKHAIDRIRLILKQKEETIRYLEAQKGNDESLRLQIEEKEKEWHQQELQIRSLHLYDMEVGRKIPSADNPHAPQPKDYTNLMSDAGQQVKFLKEMDYCFNNFATGLQQLIPDLTIEETAYCCLFHLNIRTSDIAEMFSRSKSTISSRRKRLEAKINAKN</sequence>